<evidence type="ECO:0000259" key="3">
    <source>
        <dbReference type="Pfam" id="PF03763"/>
    </source>
</evidence>
<feature type="region of interest" description="Disordered" evidence="2">
    <location>
        <begin position="285"/>
        <end position="310"/>
    </location>
</feature>
<dbReference type="Pfam" id="PF03763">
    <property type="entry name" value="Remorin_C"/>
    <property type="match status" value="1"/>
</dbReference>
<dbReference type="EnsemblPlants" id="PNT67319">
    <property type="protein sequence ID" value="PNT67319"/>
    <property type="gene ID" value="BRADI_3g24700v3"/>
</dbReference>
<reference evidence="5" key="3">
    <citation type="submission" date="2018-08" db="UniProtKB">
        <authorList>
            <consortium name="EnsemblPlants"/>
        </authorList>
    </citation>
    <scope>IDENTIFICATION</scope>
    <source>
        <strain evidence="5">cv. Bd21</strain>
    </source>
</reference>
<evidence type="ECO:0000256" key="2">
    <source>
        <dbReference type="SAM" id="MobiDB-lite"/>
    </source>
</evidence>
<evidence type="ECO:0000256" key="1">
    <source>
        <dbReference type="ARBA" id="ARBA00005711"/>
    </source>
</evidence>
<proteinExistence type="inferred from homology"/>
<reference evidence="4 5" key="1">
    <citation type="journal article" date="2010" name="Nature">
        <title>Genome sequencing and analysis of the model grass Brachypodium distachyon.</title>
        <authorList>
            <consortium name="International Brachypodium Initiative"/>
        </authorList>
    </citation>
    <scope>NUCLEOTIDE SEQUENCE [LARGE SCALE GENOMIC DNA]</scope>
    <source>
        <strain evidence="4 5">Bd21</strain>
    </source>
</reference>
<accession>A0A2K2CZ69</accession>
<feature type="compositionally biased region" description="Basic and acidic residues" evidence="2">
    <location>
        <begin position="112"/>
        <end position="123"/>
    </location>
</feature>
<gene>
    <name evidence="4" type="ORF">BRADI_3g24700v3</name>
</gene>
<evidence type="ECO:0000313" key="6">
    <source>
        <dbReference type="Proteomes" id="UP000008810"/>
    </source>
</evidence>
<name>A0A2K2CZ69_BRADI</name>
<organism evidence="4">
    <name type="scientific">Brachypodium distachyon</name>
    <name type="common">Purple false brome</name>
    <name type="synonym">Trachynia distachya</name>
    <dbReference type="NCBI Taxonomy" id="15368"/>
    <lineage>
        <taxon>Eukaryota</taxon>
        <taxon>Viridiplantae</taxon>
        <taxon>Streptophyta</taxon>
        <taxon>Embryophyta</taxon>
        <taxon>Tracheophyta</taxon>
        <taxon>Spermatophyta</taxon>
        <taxon>Magnoliopsida</taxon>
        <taxon>Liliopsida</taxon>
        <taxon>Poales</taxon>
        <taxon>Poaceae</taxon>
        <taxon>BOP clade</taxon>
        <taxon>Pooideae</taxon>
        <taxon>Stipodae</taxon>
        <taxon>Brachypodieae</taxon>
        <taxon>Brachypodium</taxon>
    </lineage>
</organism>
<comment type="similarity">
    <text evidence="1">Belongs to the remorin family.</text>
</comment>
<evidence type="ECO:0000313" key="5">
    <source>
        <dbReference type="EnsemblPlants" id="PNT67319"/>
    </source>
</evidence>
<reference evidence="4" key="2">
    <citation type="submission" date="2017-06" db="EMBL/GenBank/DDBJ databases">
        <title>WGS assembly of Brachypodium distachyon.</title>
        <authorList>
            <consortium name="The International Brachypodium Initiative"/>
            <person name="Lucas S."/>
            <person name="Harmon-Smith M."/>
            <person name="Lail K."/>
            <person name="Tice H."/>
            <person name="Grimwood J."/>
            <person name="Bruce D."/>
            <person name="Barry K."/>
            <person name="Shu S."/>
            <person name="Lindquist E."/>
            <person name="Wang M."/>
            <person name="Pitluck S."/>
            <person name="Vogel J.P."/>
            <person name="Garvin D.F."/>
            <person name="Mockler T.C."/>
            <person name="Schmutz J."/>
            <person name="Rokhsar D."/>
            <person name="Bevan M.W."/>
        </authorList>
    </citation>
    <scope>NUCLEOTIDE SEQUENCE</scope>
    <source>
        <strain evidence="4">Bd21</strain>
    </source>
</reference>
<feature type="domain" description="Remorin C-terminal" evidence="3">
    <location>
        <begin position="253"/>
        <end position="356"/>
    </location>
</feature>
<dbReference type="PANTHER" id="PTHR31471">
    <property type="entry name" value="OS02G0116800 PROTEIN"/>
    <property type="match status" value="1"/>
</dbReference>
<protein>
    <recommendedName>
        <fullName evidence="3">Remorin C-terminal domain-containing protein</fullName>
    </recommendedName>
</protein>
<dbReference type="STRING" id="15368.A0A2K2CZ69"/>
<dbReference type="FunCoup" id="A0A2K2CZ69">
    <property type="interactions" value="666"/>
</dbReference>
<feature type="region of interest" description="Disordered" evidence="2">
    <location>
        <begin position="181"/>
        <end position="252"/>
    </location>
</feature>
<dbReference type="EMBL" id="CM000882">
    <property type="protein sequence ID" value="PNT67319.1"/>
    <property type="molecule type" value="Genomic_DNA"/>
</dbReference>
<dbReference type="OrthoDB" id="775261at2759"/>
<feature type="compositionally biased region" description="Basic and acidic residues" evidence="2">
    <location>
        <begin position="220"/>
        <end position="231"/>
    </location>
</feature>
<keyword evidence="6" id="KW-1185">Reference proteome</keyword>
<evidence type="ECO:0000313" key="4">
    <source>
        <dbReference type="EMBL" id="PNT67319.1"/>
    </source>
</evidence>
<dbReference type="AlphaFoldDB" id="A0A2K2CZ69"/>
<dbReference type="InterPro" id="IPR005516">
    <property type="entry name" value="Remorin_C"/>
</dbReference>
<dbReference type="Gramene" id="PNT67319">
    <property type="protein sequence ID" value="PNT67319"/>
    <property type="gene ID" value="BRADI_3g24700v3"/>
</dbReference>
<sequence>MDDGIKQLRTWRYCETDLLFRRVRFSGVGQEDQGSGQTITIPPHQGTLFGRGQMSNCEGYDPAYAATVAAVAYAIAAREKDKLESEEKPIPEKLVSRKKPIAIHEPTDASTFKRGESLKKPAEGSKISRWFGSKEPAEDGDDHEQDNVLARRPLKPVQKKPGGLVPAENVVEKVVDYVPNIKKDPSFTRKTPEKKGSRKFEQEQAIHRTNPEVKPTSSFPREKNESRKFEQDLANQSAPPTARPSATTVSGQAETIAAAWEKDKLAKIKKRYNEAMETIAEWEAEKKAKARRQKEPREGDSERKRAKALEEYNDEMKRISKVAAASRLTAEEKKRSAEANVWEKAAKIRSTGKLPQSCSCF</sequence>
<dbReference type="Proteomes" id="UP000008810">
    <property type="component" value="Chromosome 3"/>
</dbReference>
<dbReference type="ExpressionAtlas" id="A0A2K2CZ69">
    <property type="expression patterns" value="baseline"/>
</dbReference>
<feature type="compositionally biased region" description="Polar residues" evidence="2">
    <location>
        <begin position="233"/>
        <end position="252"/>
    </location>
</feature>
<dbReference type="InParanoid" id="A0A2K2CZ69"/>
<dbReference type="PANTHER" id="PTHR31471:SF96">
    <property type="entry name" value="OS10G0325400 PROTEIN"/>
    <property type="match status" value="1"/>
</dbReference>
<feature type="compositionally biased region" description="Basic and acidic residues" evidence="2">
    <location>
        <begin position="181"/>
        <end position="211"/>
    </location>
</feature>
<feature type="region of interest" description="Disordered" evidence="2">
    <location>
        <begin position="112"/>
        <end position="163"/>
    </location>
</feature>